<protein>
    <submittedName>
        <fullName evidence="5">Uncharacterized protein</fullName>
    </submittedName>
</protein>
<evidence type="ECO:0000313" key="5">
    <source>
        <dbReference type="EMBL" id="GMN43700.1"/>
    </source>
</evidence>
<dbReference type="PROSITE" id="PS50297">
    <property type="entry name" value="ANK_REP_REGION"/>
    <property type="match status" value="1"/>
</dbReference>
<name>A0AA88A149_FICCA</name>
<dbReference type="Gene3D" id="1.25.40.20">
    <property type="entry name" value="Ankyrin repeat-containing domain"/>
    <property type="match status" value="1"/>
</dbReference>
<keyword evidence="2 3" id="KW-0040">ANK repeat</keyword>
<dbReference type="SUPFAM" id="SSF48403">
    <property type="entry name" value="Ankyrin repeat"/>
    <property type="match status" value="1"/>
</dbReference>
<organism evidence="5 6">
    <name type="scientific">Ficus carica</name>
    <name type="common">Common fig</name>
    <dbReference type="NCBI Taxonomy" id="3494"/>
    <lineage>
        <taxon>Eukaryota</taxon>
        <taxon>Viridiplantae</taxon>
        <taxon>Streptophyta</taxon>
        <taxon>Embryophyta</taxon>
        <taxon>Tracheophyta</taxon>
        <taxon>Spermatophyta</taxon>
        <taxon>Magnoliopsida</taxon>
        <taxon>eudicotyledons</taxon>
        <taxon>Gunneridae</taxon>
        <taxon>Pentapetalae</taxon>
        <taxon>rosids</taxon>
        <taxon>fabids</taxon>
        <taxon>Rosales</taxon>
        <taxon>Moraceae</taxon>
        <taxon>Ficeae</taxon>
        <taxon>Ficus</taxon>
    </lineage>
</organism>
<keyword evidence="1" id="KW-0677">Repeat</keyword>
<evidence type="ECO:0000256" key="1">
    <source>
        <dbReference type="ARBA" id="ARBA00022737"/>
    </source>
</evidence>
<dbReference type="Proteomes" id="UP001187192">
    <property type="component" value="Unassembled WGS sequence"/>
</dbReference>
<evidence type="ECO:0000256" key="2">
    <source>
        <dbReference type="ARBA" id="ARBA00023043"/>
    </source>
</evidence>
<dbReference type="Gramene" id="FCD_00019251-RA">
    <property type="protein sequence ID" value="FCD_00019251-RA:cds"/>
    <property type="gene ID" value="FCD_00019251"/>
</dbReference>
<evidence type="ECO:0000313" key="6">
    <source>
        <dbReference type="Proteomes" id="UP001187192"/>
    </source>
</evidence>
<comment type="caution">
    <text evidence="5">The sequence shown here is derived from an EMBL/GenBank/DDBJ whole genome shotgun (WGS) entry which is preliminary data.</text>
</comment>
<feature type="repeat" description="ANK" evidence="3">
    <location>
        <begin position="31"/>
        <end position="63"/>
    </location>
</feature>
<dbReference type="EMBL" id="BTGU01000017">
    <property type="protein sequence ID" value="GMN43700.1"/>
    <property type="molecule type" value="Genomic_DNA"/>
</dbReference>
<evidence type="ECO:0000256" key="4">
    <source>
        <dbReference type="SAM" id="SignalP"/>
    </source>
</evidence>
<evidence type="ECO:0000256" key="3">
    <source>
        <dbReference type="PROSITE-ProRule" id="PRU00023"/>
    </source>
</evidence>
<dbReference type="InterPro" id="IPR036770">
    <property type="entry name" value="Ankyrin_rpt-contain_sf"/>
</dbReference>
<dbReference type="PANTHER" id="PTHR24171">
    <property type="entry name" value="ANKYRIN REPEAT DOMAIN-CONTAINING PROTEIN 39-RELATED"/>
    <property type="match status" value="1"/>
</dbReference>
<proteinExistence type="predicted"/>
<dbReference type="Pfam" id="PF12796">
    <property type="entry name" value="Ank_2"/>
    <property type="match status" value="1"/>
</dbReference>
<feature type="signal peptide" evidence="4">
    <location>
        <begin position="1"/>
        <end position="20"/>
    </location>
</feature>
<accession>A0AA88A149</accession>
<dbReference type="AlphaFoldDB" id="A0AA88A149"/>
<dbReference type="PROSITE" id="PS50088">
    <property type="entry name" value="ANK_REPEAT"/>
    <property type="match status" value="1"/>
</dbReference>
<dbReference type="GO" id="GO:0004842">
    <property type="term" value="F:ubiquitin-protein transferase activity"/>
    <property type="evidence" value="ECO:0007669"/>
    <property type="project" value="TreeGrafter"/>
</dbReference>
<keyword evidence="6" id="KW-1185">Reference proteome</keyword>
<keyword evidence="4" id="KW-0732">Signal</keyword>
<sequence length="99" mass="10665">MFGVLFLPCTAFVDVVSVHAYKQDLNASNEEKNTPLHWACLNGHIEVVKKLILAGASVSVLNCHERTPMDEAVSRGKMDVIDAINASVAQLELSGVTVS</sequence>
<feature type="chain" id="PRO_5041681528" evidence="4">
    <location>
        <begin position="21"/>
        <end position="99"/>
    </location>
</feature>
<reference evidence="5" key="1">
    <citation type="submission" date="2023-07" db="EMBL/GenBank/DDBJ databases">
        <title>draft genome sequence of fig (Ficus carica).</title>
        <authorList>
            <person name="Takahashi T."/>
            <person name="Nishimura K."/>
        </authorList>
    </citation>
    <scope>NUCLEOTIDE SEQUENCE</scope>
</reference>
<dbReference type="InterPro" id="IPR002110">
    <property type="entry name" value="Ankyrin_rpt"/>
</dbReference>
<gene>
    <name evidence="5" type="ORF">TIFTF001_012909</name>
</gene>
<dbReference type="GO" id="GO:0085020">
    <property type="term" value="P:protein K6-linked ubiquitination"/>
    <property type="evidence" value="ECO:0007669"/>
    <property type="project" value="TreeGrafter"/>
</dbReference>
<dbReference type="SMART" id="SM00248">
    <property type="entry name" value="ANK"/>
    <property type="match status" value="2"/>
</dbReference>
<dbReference type="PANTHER" id="PTHR24171:SF8">
    <property type="entry name" value="BRCA1-ASSOCIATED RING DOMAIN PROTEIN 1"/>
    <property type="match status" value="1"/>
</dbReference>